<protein>
    <submittedName>
        <fullName evidence="1">(Atlantic silverside) hypothetical protein</fullName>
    </submittedName>
</protein>
<evidence type="ECO:0000313" key="1">
    <source>
        <dbReference type="EMBL" id="CAG5989750.1"/>
    </source>
</evidence>
<comment type="caution">
    <text evidence="1">The sequence shown here is derived from an EMBL/GenBank/DDBJ whole genome shotgun (WGS) entry which is preliminary data.</text>
</comment>
<dbReference type="EMBL" id="CAJRST010036666">
    <property type="protein sequence ID" value="CAG5989750.1"/>
    <property type="molecule type" value="Genomic_DNA"/>
</dbReference>
<reference evidence="1" key="1">
    <citation type="submission" date="2021-05" db="EMBL/GenBank/DDBJ databases">
        <authorList>
            <person name="Tigano A."/>
        </authorList>
    </citation>
    <scope>NUCLEOTIDE SEQUENCE</scope>
</reference>
<evidence type="ECO:0000313" key="2">
    <source>
        <dbReference type="Proteomes" id="UP000677803"/>
    </source>
</evidence>
<keyword evidence="2" id="KW-1185">Reference proteome</keyword>
<gene>
    <name evidence="1" type="ORF">MMEN_LOCUS17261</name>
</gene>
<sequence>MKGARRSPRCQDKHSLHKHFRFELSKVRLDGDPSISRSPELECVAT</sequence>
<dbReference type="Proteomes" id="UP000677803">
    <property type="component" value="Unassembled WGS sequence"/>
</dbReference>
<organism evidence="1 2">
    <name type="scientific">Menidia menidia</name>
    <name type="common">Atlantic silverside</name>
    <dbReference type="NCBI Taxonomy" id="238744"/>
    <lineage>
        <taxon>Eukaryota</taxon>
        <taxon>Metazoa</taxon>
        <taxon>Chordata</taxon>
        <taxon>Craniata</taxon>
        <taxon>Vertebrata</taxon>
        <taxon>Euteleostomi</taxon>
        <taxon>Actinopterygii</taxon>
        <taxon>Neopterygii</taxon>
        <taxon>Teleostei</taxon>
        <taxon>Neoteleostei</taxon>
        <taxon>Acanthomorphata</taxon>
        <taxon>Ovalentaria</taxon>
        <taxon>Atherinomorphae</taxon>
        <taxon>Atheriniformes</taxon>
        <taxon>Atherinopsidae</taxon>
        <taxon>Menidiinae</taxon>
        <taxon>Menidia</taxon>
    </lineage>
</organism>
<proteinExistence type="predicted"/>
<name>A0A8S4BSA6_9TELE</name>
<accession>A0A8S4BSA6</accession>
<dbReference type="AlphaFoldDB" id="A0A8S4BSA6"/>